<dbReference type="EMBL" id="VIWW01000001">
    <property type="protein sequence ID" value="TWG03749.1"/>
    <property type="molecule type" value="Genomic_DNA"/>
</dbReference>
<dbReference type="AlphaFoldDB" id="A0A561UWK5"/>
<proteinExistence type="predicted"/>
<evidence type="ECO:0000313" key="2">
    <source>
        <dbReference type="EMBL" id="TWG03749.1"/>
    </source>
</evidence>
<dbReference type="GO" id="GO:0015074">
    <property type="term" value="P:DNA integration"/>
    <property type="evidence" value="ECO:0007669"/>
    <property type="project" value="InterPro"/>
</dbReference>
<dbReference type="Proteomes" id="UP000318186">
    <property type="component" value="Unassembled WGS sequence"/>
</dbReference>
<evidence type="ECO:0008006" key="4">
    <source>
        <dbReference type="Google" id="ProtNLM"/>
    </source>
</evidence>
<dbReference type="GO" id="GO:0006310">
    <property type="term" value="P:DNA recombination"/>
    <property type="evidence" value="ECO:0007669"/>
    <property type="project" value="UniProtKB-KW"/>
</dbReference>
<organism evidence="2 3">
    <name type="scientific">Streptomyces brevispora</name>
    <dbReference type="NCBI Taxonomy" id="887462"/>
    <lineage>
        <taxon>Bacteria</taxon>
        <taxon>Bacillati</taxon>
        <taxon>Actinomycetota</taxon>
        <taxon>Actinomycetes</taxon>
        <taxon>Kitasatosporales</taxon>
        <taxon>Streptomycetaceae</taxon>
        <taxon>Streptomyces</taxon>
    </lineage>
</organism>
<sequence>MKIAFDVFTGCLSSRFCWSVTLSSEVSSKIRDYRPRLPHRQWAPVAELVRATVTATAPATCYTAEHLLHVIGRIAVWADRSGLPRDPGTWLRTETIDAFILSGCTATKDSTVLTYRTWLRRAREALVWVQRGEAPAARLSSPRTPQSPYHAGELARLRDWANHLPHQARLDGLALMALGAGCGLMPGEVPPMRGSHVRVTSGGVAVLEEELLGRLVACHSDWEGTLAELAETSGTGFLFRPGRKVTAAKNLVSSWPARHRPHAGLPPLSARRLRSTWIVGRLSEGISPEAVASAAGMASPAGLAGYHHWVPPLPRAEVIRLLRGRRS</sequence>
<dbReference type="Gene3D" id="1.10.443.10">
    <property type="entry name" value="Intergrase catalytic core"/>
    <property type="match status" value="1"/>
</dbReference>
<name>A0A561UWK5_9ACTN</name>
<comment type="caution">
    <text evidence="2">The sequence shown here is derived from an EMBL/GenBank/DDBJ whole genome shotgun (WGS) entry which is preliminary data.</text>
</comment>
<dbReference type="InterPro" id="IPR013762">
    <property type="entry name" value="Integrase-like_cat_sf"/>
</dbReference>
<evidence type="ECO:0000256" key="1">
    <source>
        <dbReference type="ARBA" id="ARBA00023172"/>
    </source>
</evidence>
<protein>
    <recommendedName>
        <fullName evidence="4">Tyr recombinase domain-containing protein</fullName>
    </recommendedName>
</protein>
<dbReference type="InterPro" id="IPR011010">
    <property type="entry name" value="DNA_brk_join_enz"/>
</dbReference>
<gene>
    <name evidence="2" type="ORF">FHX80_112184</name>
</gene>
<evidence type="ECO:0000313" key="3">
    <source>
        <dbReference type="Proteomes" id="UP000318186"/>
    </source>
</evidence>
<reference evidence="2 3" key="1">
    <citation type="submission" date="2019-06" db="EMBL/GenBank/DDBJ databases">
        <title>Sequencing the genomes of 1000 actinobacteria strains.</title>
        <authorList>
            <person name="Klenk H.-P."/>
        </authorList>
    </citation>
    <scope>NUCLEOTIDE SEQUENCE [LARGE SCALE GENOMIC DNA]</scope>
    <source>
        <strain evidence="2 3">DSM 42059</strain>
    </source>
</reference>
<accession>A0A561UWK5</accession>
<dbReference type="GO" id="GO:0003677">
    <property type="term" value="F:DNA binding"/>
    <property type="evidence" value="ECO:0007669"/>
    <property type="project" value="InterPro"/>
</dbReference>
<keyword evidence="1" id="KW-0233">DNA recombination</keyword>
<dbReference type="SUPFAM" id="SSF56349">
    <property type="entry name" value="DNA breaking-rejoining enzymes"/>
    <property type="match status" value="1"/>
</dbReference>